<evidence type="ECO:0000313" key="9">
    <source>
        <dbReference type="Proteomes" id="UP001289374"/>
    </source>
</evidence>
<comment type="caution">
    <text evidence="8">The sequence shown here is derived from an EMBL/GenBank/DDBJ whole genome shotgun (WGS) entry which is preliminary data.</text>
</comment>
<dbReference type="AlphaFoldDB" id="A0AAE1WS89"/>
<reference evidence="8" key="1">
    <citation type="submission" date="2020-06" db="EMBL/GenBank/DDBJ databases">
        <authorList>
            <person name="Li T."/>
            <person name="Hu X."/>
            <person name="Zhang T."/>
            <person name="Song X."/>
            <person name="Zhang H."/>
            <person name="Dai N."/>
            <person name="Sheng W."/>
            <person name="Hou X."/>
            <person name="Wei L."/>
        </authorList>
    </citation>
    <scope>NUCLEOTIDE SEQUENCE</scope>
    <source>
        <strain evidence="8">K16</strain>
        <tissue evidence="8">Leaf</tissue>
    </source>
</reference>
<feature type="domain" description="Terpene synthase N-terminal" evidence="6">
    <location>
        <begin position="41"/>
        <end position="182"/>
    </location>
</feature>
<dbReference type="Proteomes" id="UP001289374">
    <property type="component" value="Unassembled WGS sequence"/>
</dbReference>
<dbReference type="Gene3D" id="1.50.10.130">
    <property type="entry name" value="Terpene synthase, N-terminal domain"/>
    <property type="match status" value="1"/>
</dbReference>
<dbReference type="FunFam" id="1.10.600.10:FF:000007">
    <property type="entry name" value="Isoprene synthase, chloroplastic"/>
    <property type="match status" value="1"/>
</dbReference>
<protein>
    <submittedName>
        <fullName evidence="8">Beta-caryophyllene synthase</fullName>
    </submittedName>
</protein>
<dbReference type="GO" id="GO:0000287">
    <property type="term" value="F:magnesium ion binding"/>
    <property type="evidence" value="ECO:0007669"/>
    <property type="project" value="InterPro"/>
</dbReference>
<dbReference type="EMBL" id="JACGWL010000007">
    <property type="protein sequence ID" value="KAK4398461.1"/>
    <property type="molecule type" value="Genomic_DNA"/>
</dbReference>
<feature type="domain" description="Terpene synthase metal-binding" evidence="7">
    <location>
        <begin position="239"/>
        <end position="474"/>
    </location>
</feature>
<reference evidence="8" key="2">
    <citation type="journal article" date="2024" name="Plant">
        <title>Genomic evolution and insights into agronomic trait innovations of Sesamum species.</title>
        <authorList>
            <person name="Miao H."/>
            <person name="Wang L."/>
            <person name="Qu L."/>
            <person name="Liu H."/>
            <person name="Sun Y."/>
            <person name="Le M."/>
            <person name="Wang Q."/>
            <person name="Wei S."/>
            <person name="Zheng Y."/>
            <person name="Lin W."/>
            <person name="Duan Y."/>
            <person name="Cao H."/>
            <person name="Xiong S."/>
            <person name="Wang X."/>
            <person name="Wei L."/>
            <person name="Li C."/>
            <person name="Ma Q."/>
            <person name="Ju M."/>
            <person name="Zhao R."/>
            <person name="Li G."/>
            <person name="Mu C."/>
            <person name="Tian Q."/>
            <person name="Mei H."/>
            <person name="Zhang T."/>
            <person name="Gao T."/>
            <person name="Zhang H."/>
        </authorList>
    </citation>
    <scope>NUCLEOTIDE SEQUENCE</scope>
    <source>
        <strain evidence="8">K16</strain>
    </source>
</reference>
<dbReference type="InterPro" id="IPR001906">
    <property type="entry name" value="Terpene_synth_N"/>
</dbReference>
<dbReference type="InterPro" id="IPR008949">
    <property type="entry name" value="Isoprenoid_synthase_dom_sf"/>
</dbReference>
<dbReference type="SUPFAM" id="SSF48576">
    <property type="entry name" value="Terpenoid synthases"/>
    <property type="match status" value="1"/>
</dbReference>
<comment type="similarity">
    <text evidence="3">Belongs to the terpene synthase family.</text>
</comment>
<evidence type="ECO:0000256" key="2">
    <source>
        <dbReference type="ARBA" id="ARBA00004721"/>
    </source>
</evidence>
<dbReference type="InterPro" id="IPR008930">
    <property type="entry name" value="Terpenoid_cyclase/PrenylTrfase"/>
</dbReference>
<dbReference type="Gene3D" id="1.10.600.10">
    <property type="entry name" value="Farnesyl Diphosphate Synthase"/>
    <property type="match status" value="1"/>
</dbReference>
<dbReference type="PANTHER" id="PTHR31225">
    <property type="entry name" value="OS04G0344100 PROTEIN-RELATED"/>
    <property type="match status" value="1"/>
</dbReference>
<evidence type="ECO:0000259" key="6">
    <source>
        <dbReference type="Pfam" id="PF01397"/>
    </source>
</evidence>
<comment type="pathway">
    <text evidence="2">Secondary metabolite biosynthesis; terpenoid biosynthesis.</text>
</comment>
<dbReference type="GO" id="GO:0010333">
    <property type="term" value="F:terpene synthase activity"/>
    <property type="evidence" value="ECO:0007669"/>
    <property type="project" value="InterPro"/>
</dbReference>
<evidence type="ECO:0000256" key="3">
    <source>
        <dbReference type="ARBA" id="ARBA00006333"/>
    </source>
</evidence>
<keyword evidence="9" id="KW-1185">Reference proteome</keyword>
<dbReference type="InterPro" id="IPR034741">
    <property type="entry name" value="Terpene_cyclase-like_1_C"/>
</dbReference>
<gene>
    <name evidence="8" type="ORF">Sango_1321600</name>
</gene>
<proteinExistence type="inferred from homology"/>
<dbReference type="GO" id="GO:0016102">
    <property type="term" value="P:diterpenoid biosynthetic process"/>
    <property type="evidence" value="ECO:0007669"/>
    <property type="project" value="InterPro"/>
</dbReference>
<dbReference type="InterPro" id="IPR050148">
    <property type="entry name" value="Terpene_synthase-like"/>
</dbReference>
<comment type="cofactor">
    <cofactor evidence="1">
        <name>Mg(2+)</name>
        <dbReference type="ChEBI" id="CHEBI:18420"/>
    </cofactor>
</comment>
<dbReference type="Pfam" id="PF01397">
    <property type="entry name" value="Terpene_synth"/>
    <property type="match status" value="1"/>
</dbReference>
<dbReference type="InterPro" id="IPR005630">
    <property type="entry name" value="Terpene_synthase_metal-bd"/>
</dbReference>
<dbReference type="Pfam" id="PF03936">
    <property type="entry name" value="Terpene_synth_C"/>
    <property type="match status" value="1"/>
</dbReference>
<dbReference type="SFLD" id="SFLDS00005">
    <property type="entry name" value="Isoprenoid_Synthase_Type_I"/>
    <property type="match status" value="1"/>
</dbReference>
<accession>A0AAE1WS89</accession>
<sequence>MLLRQQSYAPDGVRTHLRYGVSVSPTELGFIDLSEISGGEKEKLQKRKEMVRKVLNQTPDDSSHKLELIDAIQRLGVGYHFEEEIGKSLKCNFDNYWECNNKDDNVRSVALRFRLLRQQGFAVSPGDDFENVEDILDLYEAAHFGAYGDEILDKALEFSSSKLEVLLPIMTTSLSKQVKEALKIPINKSLTRLGARKFIAAYQQHKSHNEILLNFAKLDFNIVQKMHQKELSLITRWWKDLDFTNKLSFARDRVAECYFWILGVYFEPQYQFERRILTKVLALISIIDDIYDIYGTLDDLQLFTRIVQRWDVNDVDQLPPYMGICYKALLDVYLEMEAEVEHGGESYLVHYTKEEMKKLTRAFLQEAEWVYSKYMATMEEYMEVALVTTGHAMMATLSLLGVRNTVTKKDLEWITSKPLIVQASAIICRLMDDIVGFGFEKKYTAVHCYMNQTGASKMDTFAELRKQVENAWKDMNQECLHPTVPVSMPILKPVVDLARVIHLLYSDNDDYTNSQTNTRDYINSVLVEPVPI</sequence>
<keyword evidence="5" id="KW-0456">Lyase</keyword>
<dbReference type="SFLD" id="SFLDG01019">
    <property type="entry name" value="Terpene_Cyclase_Like_1_C_Termi"/>
    <property type="match status" value="1"/>
</dbReference>
<dbReference type="CDD" id="cd00684">
    <property type="entry name" value="Terpene_cyclase_plant_C1"/>
    <property type="match status" value="1"/>
</dbReference>
<dbReference type="InterPro" id="IPR044814">
    <property type="entry name" value="Terpene_cyclase_plant_C1"/>
</dbReference>
<evidence type="ECO:0000259" key="7">
    <source>
        <dbReference type="Pfam" id="PF03936"/>
    </source>
</evidence>
<evidence type="ECO:0000256" key="4">
    <source>
        <dbReference type="ARBA" id="ARBA00022723"/>
    </source>
</evidence>
<keyword evidence="4" id="KW-0479">Metal-binding</keyword>
<evidence type="ECO:0000313" key="8">
    <source>
        <dbReference type="EMBL" id="KAK4398461.1"/>
    </source>
</evidence>
<dbReference type="PANTHER" id="PTHR31225:SF221">
    <property type="entry name" value="(-)-GERMACRENE D SYNTHASE"/>
    <property type="match status" value="1"/>
</dbReference>
<name>A0AAE1WS89_9LAMI</name>
<organism evidence="8 9">
    <name type="scientific">Sesamum angolense</name>
    <dbReference type="NCBI Taxonomy" id="2727404"/>
    <lineage>
        <taxon>Eukaryota</taxon>
        <taxon>Viridiplantae</taxon>
        <taxon>Streptophyta</taxon>
        <taxon>Embryophyta</taxon>
        <taxon>Tracheophyta</taxon>
        <taxon>Spermatophyta</taxon>
        <taxon>Magnoliopsida</taxon>
        <taxon>eudicotyledons</taxon>
        <taxon>Gunneridae</taxon>
        <taxon>Pentapetalae</taxon>
        <taxon>asterids</taxon>
        <taxon>lamiids</taxon>
        <taxon>Lamiales</taxon>
        <taxon>Pedaliaceae</taxon>
        <taxon>Sesamum</taxon>
    </lineage>
</organism>
<evidence type="ECO:0000256" key="1">
    <source>
        <dbReference type="ARBA" id="ARBA00001946"/>
    </source>
</evidence>
<evidence type="ECO:0000256" key="5">
    <source>
        <dbReference type="ARBA" id="ARBA00023239"/>
    </source>
</evidence>
<dbReference type="SUPFAM" id="SSF48239">
    <property type="entry name" value="Terpenoid cyclases/Protein prenyltransferases"/>
    <property type="match status" value="1"/>
</dbReference>
<dbReference type="InterPro" id="IPR036965">
    <property type="entry name" value="Terpene_synth_N_sf"/>
</dbReference>